<dbReference type="AlphaFoldDB" id="I3IP02"/>
<proteinExistence type="predicted"/>
<sequence>MDATVLIPITLFIGVALLVSAIFYFIRSWLERRKLMQRIKQAERSFAGKQTGDALSATTSVKLYQSWIKQSFLKITGIFGSVAKPEQEKEFSHIQKMLLTIGYRSRNIVMIFFGTKVLCAVLLPAGFSLLKLFIQKPVHPLFLILFFLGFALAGFNLPNLWLQIKVAKRKERILEGFPDALDLLVVCTEAGMGLDAAIDRVGEEMKLSNEAISEEFRLYQMEVRIGKSRADALKNLSSRTDLDDMKSLVTLLIQTDKFGTSVAQALRIHSDTMRMQRYQMAEEKAAKLTVKLLLPLILCIFPSLFIVILGPALIQAFRIYNSR</sequence>
<keyword evidence="2" id="KW-1003">Cell membrane</keyword>
<dbReference type="PANTHER" id="PTHR35007">
    <property type="entry name" value="INTEGRAL MEMBRANE PROTEIN-RELATED"/>
    <property type="match status" value="1"/>
</dbReference>
<dbReference type="STRING" id="247490.KSU1_D0138"/>
<keyword evidence="9" id="KW-1185">Reference proteome</keyword>
<evidence type="ECO:0000256" key="2">
    <source>
        <dbReference type="ARBA" id="ARBA00022475"/>
    </source>
</evidence>
<gene>
    <name evidence="8" type="ORF">KSU1_D0138</name>
</gene>
<protein>
    <submittedName>
        <fullName evidence="8">Pilus assembly protein</fullName>
    </submittedName>
</protein>
<feature type="transmembrane region" description="Helical" evidence="6">
    <location>
        <begin position="292"/>
        <end position="314"/>
    </location>
</feature>
<evidence type="ECO:0000256" key="3">
    <source>
        <dbReference type="ARBA" id="ARBA00022692"/>
    </source>
</evidence>
<evidence type="ECO:0000313" key="8">
    <source>
        <dbReference type="EMBL" id="GAB63447.1"/>
    </source>
</evidence>
<dbReference type="GO" id="GO:0005886">
    <property type="term" value="C:plasma membrane"/>
    <property type="evidence" value="ECO:0007669"/>
    <property type="project" value="UniProtKB-SubCell"/>
</dbReference>
<dbReference type="InterPro" id="IPR018076">
    <property type="entry name" value="T2SS_GspF_dom"/>
</dbReference>
<feature type="transmembrane region" description="Helical" evidence="6">
    <location>
        <begin position="140"/>
        <end position="162"/>
    </location>
</feature>
<keyword evidence="3 6" id="KW-0812">Transmembrane</keyword>
<dbReference type="Proteomes" id="UP000002985">
    <property type="component" value="Unassembled WGS sequence"/>
</dbReference>
<dbReference type="OrthoDB" id="9810662at2"/>
<keyword evidence="5 6" id="KW-0472">Membrane</keyword>
<dbReference type="Pfam" id="PF00482">
    <property type="entry name" value="T2SSF"/>
    <property type="match status" value="1"/>
</dbReference>
<feature type="transmembrane region" description="Helical" evidence="6">
    <location>
        <begin position="6"/>
        <end position="26"/>
    </location>
</feature>
<feature type="transmembrane region" description="Helical" evidence="6">
    <location>
        <begin position="108"/>
        <end position="134"/>
    </location>
</feature>
<comment type="caution">
    <text evidence="8">The sequence shown here is derived from an EMBL/GenBank/DDBJ whole genome shotgun (WGS) entry which is preliminary data.</text>
</comment>
<organism evidence="8 9">
    <name type="scientific">Candidatus Jettenia caeni</name>
    <dbReference type="NCBI Taxonomy" id="247490"/>
    <lineage>
        <taxon>Bacteria</taxon>
        <taxon>Pseudomonadati</taxon>
        <taxon>Planctomycetota</taxon>
        <taxon>Candidatus Brocadiia</taxon>
        <taxon>Candidatus Brocadiales</taxon>
        <taxon>Candidatus Brocadiaceae</taxon>
        <taxon>Candidatus Jettenia</taxon>
    </lineage>
</organism>
<dbReference type="eggNOG" id="COG2064">
    <property type="taxonomic scope" value="Bacteria"/>
</dbReference>
<comment type="subcellular location">
    <subcellularLocation>
        <location evidence="1">Cell membrane</location>
        <topology evidence="1">Multi-pass membrane protein</topology>
    </subcellularLocation>
</comment>
<reference evidence="8 9" key="1">
    <citation type="journal article" date="2012" name="FEBS Lett.">
        <title>Anammox organism KSU-1 expresses a NirK-type copper-containing nitrite reductase instead of a NirS-type with cytochrome cd1.</title>
        <authorList>
            <person name="Hira D."/>
            <person name="Toh H."/>
            <person name="Migita C.T."/>
            <person name="Okubo H."/>
            <person name="Nishiyama T."/>
            <person name="Hattori M."/>
            <person name="Furukawa K."/>
            <person name="Fujii T."/>
        </authorList>
    </citation>
    <scope>NUCLEOTIDE SEQUENCE [LARGE SCALE GENOMIC DNA]</scope>
</reference>
<evidence type="ECO:0000256" key="4">
    <source>
        <dbReference type="ARBA" id="ARBA00022989"/>
    </source>
</evidence>
<dbReference type="EMBL" id="BAFH01000004">
    <property type="protein sequence ID" value="GAB63447.1"/>
    <property type="molecule type" value="Genomic_DNA"/>
</dbReference>
<dbReference type="PANTHER" id="PTHR35007:SF2">
    <property type="entry name" value="PILUS ASSEMBLE PROTEIN"/>
    <property type="match status" value="1"/>
</dbReference>
<evidence type="ECO:0000259" key="7">
    <source>
        <dbReference type="Pfam" id="PF00482"/>
    </source>
</evidence>
<name>I3IP02_9BACT</name>
<evidence type="ECO:0000256" key="5">
    <source>
        <dbReference type="ARBA" id="ARBA00023136"/>
    </source>
</evidence>
<evidence type="ECO:0000313" key="9">
    <source>
        <dbReference type="Proteomes" id="UP000002985"/>
    </source>
</evidence>
<feature type="domain" description="Type II secretion system protein GspF" evidence="7">
    <location>
        <begin position="181"/>
        <end position="309"/>
    </location>
</feature>
<accession>I3IP02</accession>
<keyword evidence="4 6" id="KW-1133">Transmembrane helix</keyword>
<evidence type="ECO:0000256" key="1">
    <source>
        <dbReference type="ARBA" id="ARBA00004651"/>
    </source>
</evidence>
<evidence type="ECO:0000256" key="6">
    <source>
        <dbReference type="SAM" id="Phobius"/>
    </source>
</evidence>